<evidence type="ECO:0000313" key="2">
    <source>
        <dbReference type="Proteomes" id="UP000285301"/>
    </source>
</evidence>
<reference evidence="1 2" key="1">
    <citation type="journal article" date="2018" name="Gigascience">
        <title>Genomes of trombidid mites reveal novel predicted allergens and laterally-transferred genes associated with secondary metabolism.</title>
        <authorList>
            <person name="Dong X."/>
            <person name="Chaisiri K."/>
            <person name="Xia D."/>
            <person name="Armstrong S.D."/>
            <person name="Fang Y."/>
            <person name="Donnelly M.J."/>
            <person name="Kadowaki T."/>
            <person name="McGarry J.W."/>
            <person name="Darby A.C."/>
            <person name="Makepeace B.L."/>
        </authorList>
    </citation>
    <scope>NUCLEOTIDE SEQUENCE [LARGE SCALE GENOMIC DNA]</scope>
    <source>
        <strain evidence="1">UoL-WK</strain>
    </source>
</reference>
<accession>A0A3S3RLP5</accession>
<name>A0A3S3RLP5_9ACAR</name>
<organism evidence="1 2">
    <name type="scientific">Dinothrombium tinctorium</name>
    <dbReference type="NCBI Taxonomy" id="1965070"/>
    <lineage>
        <taxon>Eukaryota</taxon>
        <taxon>Metazoa</taxon>
        <taxon>Ecdysozoa</taxon>
        <taxon>Arthropoda</taxon>
        <taxon>Chelicerata</taxon>
        <taxon>Arachnida</taxon>
        <taxon>Acari</taxon>
        <taxon>Acariformes</taxon>
        <taxon>Trombidiformes</taxon>
        <taxon>Prostigmata</taxon>
        <taxon>Anystina</taxon>
        <taxon>Parasitengona</taxon>
        <taxon>Trombidioidea</taxon>
        <taxon>Trombidiidae</taxon>
        <taxon>Dinothrombium</taxon>
    </lineage>
</organism>
<keyword evidence="2" id="KW-1185">Reference proteome</keyword>
<dbReference type="Proteomes" id="UP000285301">
    <property type="component" value="Unassembled WGS sequence"/>
</dbReference>
<dbReference type="EMBL" id="NCKU01008959">
    <property type="protein sequence ID" value="RWS01567.1"/>
    <property type="molecule type" value="Genomic_DNA"/>
</dbReference>
<sequence length="12" mass="1384">MVFVLSQMSKTI</sequence>
<protein>
    <submittedName>
        <fullName evidence="1">Uncharacterized protein</fullName>
    </submittedName>
</protein>
<evidence type="ECO:0000313" key="1">
    <source>
        <dbReference type="EMBL" id="RWS01567.1"/>
    </source>
</evidence>
<proteinExistence type="predicted"/>
<gene>
    <name evidence="1" type="ORF">B4U79_01108</name>
</gene>
<comment type="caution">
    <text evidence="1">The sequence shown here is derived from an EMBL/GenBank/DDBJ whole genome shotgun (WGS) entry which is preliminary data.</text>
</comment>